<dbReference type="GO" id="GO:0016705">
    <property type="term" value="F:oxidoreductase activity, acting on paired donors, with incorporation or reduction of molecular oxygen"/>
    <property type="evidence" value="ECO:0007669"/>
    <property type="project" value="InterPro"/>
</dbReference>
<dbReference type="GO" id="GO:0020037">
    <property type="term" value="F:heme binding"/>
    <property type="evidence" value="ECO:0007669"/>
    <property type="project" value="InterPro"/>
</dbReference>
<keyword evidence="5" id="KW-0408">Iron</keyword>
<evidence type="ECO:0000256" key="1">
    <source>
        <dbReference type="ARBA" id="ARBA00010617"/>
    </source>
</evidence>
<sequence>MESRALVVAMENLPNWLRSLWEEPSWQKMVALASAGMLGQVLWNHYGVLFHKRLPETNLGWPVVGHTLSIFKLSLERWALKLMEGRQVLVANYLFESRAIIKYDVYTKHIHRTELDGKLCPVLVPAVRALVGPNSVIMLPGGKGHSRHKRLRGKLLASLGPNYVLSILPEIKGLIHKTLDDMVEQTKNRGFGVFEAAAGLLAFQSSVLPVLAGLPAAKQRCVQDLLDEILGGMFAVPLNLGRFSAHGRAVLARKKMCDMTAEIMASPNLSQQNIIADLMQETVDGKGFSKEEVLDTVLTLLLAGKLTTADALPSLLVDLHQHRSWVDKIAAEPLEMQGVETDSATLRFVRESLRMKPPTGAYLRANYGEDTDLGEHGVVPKGMCMALYFSADLTTMGKDFNPDRWTPELVRSHFLVFGGHQPHECVGKHLALMELQLFAKVLCKEYEFEVLDTTEVVNPSNPMTMCYKGGCQVKVRRK</sequence>
<keyword evidence="2" id="KW-0349">Heme</keyword>
<protein>
    <recommendedName>
        <fullName evidence="9">Cytochrome P450</fullName>
    </recommendedName>
</protein>
<evidence type="ECO:0000256" key="4">
    <source>
        <dbReference type="ARBA" id="ARBA00023002"/>
    </source>
</evidence>
<dbReference type="PANTHER" id="PTHR24286:SF384">
    <property type="entry name" value="P450, PUTATIVE (EUROFUNG)-RELATED"/>
    <property type="match status" value="1"/>
</dbReference>
<keyword evidence="8" id="KW-1185">Reference proteome</keyword>
<name>A0AA36MSZ7_9DINO</name>
<dbReference type="SUPFAM" id="SSF48264">
    <property type="entry name" value="Cytochrome P450"/>
    <property type="match status" value="1"/>
</dbReference>
<dbReference type="Pfam" id="PF00067">
    <property type="entry name" value="p450"/>
    <property type="match status" value="1"/>
</dbReference>
<keyword evidence="6" id="KW-0503">Monooxygenase</keyword>
<evidence type="ECO:0000256" key="3">
    <source>
        <dbReference type="ARBA" id="ARBA00022723"/>
    </source>
</evidence>
<dbReference type="AlphaFoldDB" id="A0AA36MSZ7"/>
<evidence type="ECO:0008006" key="9">
    <source>
        <dbReference type="Google" id="ProtNLM"/>
    </source>
</evidence>
<keyword evidence="3" id="KW-0479">Metal-binding</keyword>
<dbReference type="Gene3D" id="1.10.630.10">
    <property type="entry name" value="Cytochrome P450"/>
    <property type="match status" value="1"/>
</dbReference>
<comment type="caution">
    <text evidence="7">The sequence shown here is derived from an EMBL/GenBank/DDBJ whole genome shotgun (WGS) entry which is preliminary data.</text>
</comment>
<organism evidence="7 8">
    <name type="scientific">Effrenium voratum</name>
    <dbReference type="NCBI Taxonomy" id="2562239"/>
    <lineage>
        <taxon>Eukaryota</taxon>
        <taxon>Sar</taxon>
        <taxon>Alveolata</taxon>
        <taxon>Dinophyceae</taxon>
        <taxon>Suessiales</taxon>
        <taxon>Symbiodiniaceae</taxon>
        <taxon>Effrenium</taxon>
    </lineage>
</organism>
<comment type="similarity">
    <text evidence="1">Belongs to the cytochrome P450 family.</text>
</comment>
<dbReference type="EMBL" id="CAUJNA010001147">
    <property type="protein sequence ID" value="CAJ1384750.1"/>
    <property type="molecule type" value="Genomic_DNA"/>
</dbReference>
<dbReference type="GO" id="GO:0016125">
    <property type="term" value="P:sterol metabolic process"/>
    <property type="evidence" value="ECO:0007669"/>
    <property type="project" value="TreeGrafter"/>
</dbReference>
<dbReference type="CDD" id="cd00302">
    <property type="entry name" value="cytochrome_P450"/>
    <property type="match status" value="1"/>
</dbReference>
<accession>A0AA36MSZ7</accession>
<dbReference type="PANTHER" id="PTHR24286">
    <property type="entry name" value="CYTOCHROME P450 26"/>
    <property type="match status" value="1"/>
</dbReference>
<dbReference type="InterPro" id="IPR001128">
    <property type="entry name" value="Cyt_P450"/>
</dbReference>
<evidence type="ECO:0000313" key="7">
    <source>
        <dbReference type="EMBL" id="CAJ1384750.1"/>
    </source>
</evidence>
<evidence type="ECO:0000313" key="8">
    <source>
        <dbReference type="Proteomes" id="UP001178507"/>
    </source>
</evidence>
<evidence type="ECO:0000256" key="6">
    <source>
        <dbReference type="ARBA" id="ARBA00023033"/>
    </source>
</evidence>
<dbReference type="InterPro" id="IPR036396">
    <property type="entry name" value="Cyt_P450_sf"/>
</dbReference>
<dbReference type="GO" id="GO:0004497">
    <property type="term" value="F:monooxygenase activity"/>
    <property type="evidence" value="ECO:0007669"/>
    <property type="project" value="UniProtKB-KW"/>
</dbReference>
<gene>
    <name evidence="7" type="ORF">EVOR1521_LOCUS11552</name>
</gene>
<evidence type="ECO:0000256" key="5">
    <source>
        <dbReference type="ARBA" id="ARBA00023004"/>
    </source>
</evidence>
<evidence type="ECO:0000256" key="2">
    <source>
        <dbReference type="ARBA" id="ARBA00022617"/>
    </source>
</evidence>
<dbReference type="GO" id="GO:0005506">
    <property type="term" value="F:iron ion binding"/>
    <property type="evidence" value="ECO:0007669"/>
    <property type="project" value="InterPro"/>
</dbReference>
<proteinExistence type="inferred from homology"/>
<dbReference type="Proteomes" id="UP001178507">
    <property type="component" value="Unassembled WGS sequence"/>
</dbReference>
<reference evidence="7" key="1">
    <citation type="submission" date="2023-08" db="EMBL/GenBank/DDBJ databases">
        <authorList>
            <person name="Chen Y."/>
            <person name="Shah S."/>
            <person name="Dougan E. K."/>
            <person name="Thang M."/>
            <person name="Chan C."/>
        </authorList>
    </citation>
    <scope>NUCLEOTIDE SEQUENCE</scope>
</reference>
<keyword evidence="4" id="KW-0560">Oxidoreductase</keyword>